<accession>A0A4Y2FC40</accession>
<evidence type="ECO:0000313" key="1">
    <source>
        <dbReference type="EMBL" id="GBM38892.1"/>
    </source>
</evidence>
<gene>
    <name evidence="1" type="ORF">AVEN_85479_1</name>
</gene>
<organism evidence="1 2">
    <name type="scientific">Araneus ventricosus</name>
    <name type="common">Orbweaver spider</name>
    <name type="synonym">Epeira ventricosa</name>
    <dbReference type="NCBI Taxonomy" id="182803"/>
    <lineage>
        <taxon>Eukaryota</taxon>
        <taxon>Metazoa</taxon>
        <taxon>Ecdysozoa</taxon>
        <taxon>Arthropoda</taxon>
        <taxon>Chelicerata</taxon>
        <taxon>Arachnida</taxon>
        <taxon>Araneae</taxon>
        <taxon>Araneomorphae</taxon>
        <taxon>Entelegynae</taxon>
        <taxon>Araneoidea</taxon>
        <taxon>Araneidae</taxon>
        <taxon>Araneus</taxon>
    </lineage>
</organism>
<name>A0A4Y2FC40_ARAVE</name>
<sequence length="92" mass="10291">MALPPENPTQPTGDRFTVAPISHFSIHHQHQKNLSAEIPENTITSQLHTRKLKDSVPAFCQIELFPLKNPSLSQHHLSSPDTQAISLEFDEA</sequence>
<reference evidence="1 2" key="1">
    <citation type="journal article" date="2019" name="Sci. Rep.">
        <title>Orb-weaving spider Araneus ventricosus genome elucidates the spidroin gene catalogue.</title>
        <authorList>
            <person name="Kono N."/>
            <person name="Nakamura H."/>
            <person name="Ohtoshi R."/>
            <person name="Moran D.A.P."/>
            <person name="Shinohara A."/>
            <person name="Yoshida Y."/>
            <person name="Fujiwara M."/>
            <person name="Mori M."/>
            <person name="Tomita M."/>
            <person name="Arakawa K."/>
        </authorList>
    </citation>
    <scope>NUCLEOTIDE SEQUENCE [LARGE SCALE GENOMIC DNA]</scope>
</reference>
<evidence type="ECO:0000313" key="2">
    <source>
        <dbReference type="Proteomes" id="UP000499080"/>
    </source>
</evidence>
<dbReference type="Proteomes" id="UP000499080">
    <property type="component" value="Unassembled WGS sequence"/>
</dbReference>
<dbReference type="AlphaFoldDB" id="A0A4Y2FC40"/>
<proteinExistence type="predicted"/>
<protein>
    <submittedName>
        <fullName evidence="1">Uncharacterized protein</fullName>
    </submittedName>
</protein>
<keyword evidence="2" id="KW-1185">Reference proteome</keyword>
<dbReference type="EMBL" id="BGPR01095544">
    <property type="protein sequence ID" value="GBM38892.1"/>
    <property type="molecule type" value="Genomic_DNA"/>
</dbReference>
<comment type="caution">
    <text evidence="1">The sequence shown here is derived from an EMBL/GenBank/DDBJ whole genome shotgun (WGS) entry which is preliminary data.</text>
</comment>